<reference evidence="1 2" key="1">
    <citation type="journal article" date="2019" name="Emerg. Microbes Infect.">
        <title>Comprehensive subspecies identification of 175 nontuberculous mycobacteria species based on 7547 genomic profiles.</title>
        <authorList>
            <person name="Matsumoto Y."/>
            <person name="Kinjo T."/>
            <person name="Motooka D."/>
            <person name="Nabeya D."/>
            <person name="Jung N."/>
            <person name="Uechi K."/>
            <person name="Horii T."/>
            <person name="Iida T."/>
            <person name="Fujita J."/>
            <person name="Nakamura S."/>
        </authorList>
    </citation>
    <scope>NUCLEOTIDE SEQUENCE [LARGE SCALE GENOMIC DNA]</scope>
    <source>
        <strain evidence="1 2">JCM 6375</strain>
    </source>
</reference>
<dbReference type="RefSeq" id="WP_083157652.1">
    <property type="nucleotide sequence ID" value="NZ_AP022560.1"/>
</dbReference>
<accession>A0AAD1M6E7</accession>
<evidence type="ECO:0000313" key="1">
    <source>
        <dbReference type="EMBL" id="BBX01998.1"/>
    </source>
</evidence>
<protein>
    <recommendedName>
        <fullName evidence="3">Chemotaxis protein CheY</fullName>
    </recommendedName>
</protein>
<gene>
    <name evidence="1" type="ORF">MMOR_29340</name>
</gene>
<organism evidence="1 2">
    <name type="scientific">Mycolicibacterium moriokaense</name>
    <dbReference type="NCBI Taxonomy" id="39691"/>
    <lineage>
        <taxon>Bacteria</taxon>
        <taxon>Bacillati</taxon>
        <taxon>Actinomycetota</taxon>
        <taxon>Actinomycetes</taxon>
        <taxon>Mycobacteriales</taxon>
        <taxon>Mycobacteriaceae</taxon>
        <taxon>Mycolicibacterium</taxon>
    </lineage>
</organism>
<dbReference type="AlphaFoldDB" id="A0AAD1M6E7"/>
<keyword evidence="2" id="KW-1185">Reference proteome</keyword>
<sequence>MDTLIDFLAEARDAHRRNDWRASYAAFVRADALGPMPAADLEAYASAAWRLGYGREAVRLAERAYDRAVRSDPASAAATAAVLALQWLSRGHHVVSRQWADRAQALAAGASASGIEGYLAYLDAAAALEADDAEAVSRAATALRQAASGTADTTLTLLGRVVDGVAALLQARADEGYRLLDDALLPMLDEGVSLEWGGDVYRLVLRSNRRADAQHLSAWTESLQRWVVTTGVVVATDDRRS</sequence>
<dbReference type="KEGG" id="mmor:MMOR_29340"/>
<dbReference type="EMBL" id="AP022560">
    <property type="protein sequence ID" value="BBX01998.1"/>
    <property type="molecule type" value="Genomic_DNA"/>
</dbReference>
<dbReference type="Proteomes" id="UP000466681">
    <property type="component" value="Chromosome"/>
</dbReference>
<proteinExistence type="predicted"/>
<evidence type="ECO:0000313" key="2">
    <source>
        <dbReference type="Proteomes" id="UP000466681"/>
    </source>
</evidence>
<name>A0AAD1M6E7_9MYCO</name>
<evidence type="ECO:0008006" key="3">
    <source>
        <dbReference type="Google" id="ProtNLM"/>
    </source>
</evidence>